<dbReference type="SUPFAM" id="SSF53474">
    <property type="entry name" value="alpha/beta-Hydrolases"/>
    <property type="match status" value="1"/>
</dbReference>
<evidence type="ECO:0000313" key="6">
    <source>
        <dbReference type="EMBL" id="GAA4810669.1"/>
    </source>
</evidence>
<keyword evidence="3 4" id="KW-0378">Hydrolase</keyword>
<dbReference type="Pfam" id="PF00135">
    <property type="entry name" value="COesterase"/>
    <property type="match status" value="1"/>
</dbReference>
<dbReference type="EC" id="3.1.1.-" evidence="4"/>
<dbReference type="Gene3D" id="3.40.50.1820">
    <property type="entry name" value="alpha/beta hydrolase"/>
    <property type="match status" value="1"/>
</dbReference>
<feature type="domain" description="Carboxylesterase type B" evidence="5">
    <location>
        <begin position="6"/>
        <end position="491"/>
    </location>
</feature>
<sequence length="502" mass="55767">MALITEVETVEGRVRGRRYRDFLSWRGIPFALPPMGRLRFRSPQPMTPWSGVRDALSWGFAPPQMKFATMMGLGKYQPMSEDCLTLNVLAPAAPSTRPRPVMVYIHGGGYVIGTSATMLYGGQGLVEHGDIVYVSLNYRLGPLGYLDFSEFSTASRPIESNLGLRDQISALEWVHRNIAAFGGDPDNVTVFGESAGGNAVVSLMSSPHAEGLFSRSIAQSANAAVCYGPERSQRWSRIFLDELGAEDGREVQALESAGVRHLGKAGLSFMRRALEDEPGTLGYAPVVDGDVLPMAPLDAFAEGKAQRLPMIIGTNRREAALFRKFGDEGMPLTTDRVDLLFENTQPELRERVLSAYPSYPSENALTALCGDAMFWKPSLDCADGHTQTAPTYRYRYDYAPRLMDTLGLGATHATELVPVFGLGETTFGKSMTTLGGARDLRGVSRRMQGHWLRFAREGAPMDTWPRYDTHARRTMIFDRRDRVVSDPRRERREAWEGFRGYR</sequence>
<reference evidence="7" key="1">
    <citation type="journal article" date="2019" name="Int. J. Syst. Evol. Microbiol.">
        <title>The Global Catalogue of Microorganisms (GCM) 10K type strain sequencing project: providing services to taxonomists for standard genome sequencing and annotation.</title>
        <authorList>
            <consortium name="The Broad Institute Genomics Platform"/>
            <consortium name="The Broad Institute Genome Sequencing Center for Infectious Disease"/>
            <person name="Wu L."/>
            <person name="Ma J."/>
        </authorList>
    </citation>
    <scope>NUCLEOTIDE SEQUENCE [LARGE SCALE GENOMIC DNA]</scope>
    <source>
        <strain evidence="7">JCM 18542</strain>
    </source>
</reference>
<comment type="caution">
    <text evidence="6">The sequence shown here is derived from an EMBL/GenBank/DDBJ whole genome shotgun (WGS) entry which is preliminary data.</text>
</comment>
<evidence type="ECO:0000256" key="1">
    <source>
        <dbReference type="ARBA" id="ARBA00005964"/>
    </source>
</evidence>
<comment type="similarity">
    <text evidence="2">Belongs to the 'GDXG' lipolytic enzyme family.</text>
</comment>
<evidence type="ECO:0000259" key="5">
    <source>
        <dbReference type="Pfam" id="PF00135"/>
    </source>
</evidence>
<dbReference type="InterPro" id="IPR019819">
    <property type="entry name" value="Carboxylesterase_B_CS"/>
</dbReference>
<dbReference type="InterPro" id="IPR050309">
    <property type="entry name" value="Type-B_Carboxylest/Lipase"/>
</dbReference>
<name>A0ABP9CGE6_9ACTN</name>
<evidence type="ECO:0000256" key="2">
    <source>
        <dbReference type="ARBA" id="ARBA00010515"/>
    </source>
</evidence>
<dbReference type="InterPro" id="IPR002018">
    <property type="entry name" value="CarbesteraseB"/>
</dbReference>
<evidence type="ECO:0000256" key="3">
    <source>
        <dbReference type="ARBA" id="ARBA00022801"/>
    </source>
</evidence>
<comment type="similarity">
    <text evidence="1 4">Belongs to the type-B carboxylesterase/lipase family.</text>
</comment>
<dbReference type="InterPro" id="IPR002168">
    <property type="entry name" value="Lipase_GDXG_HIS_AS"/>
</dbReference>
<evidence type="ECO:0000313" key="7">
    <source>
        <dbReference type="Proteomes" id="UP001500839"/>
    </source>
</evidence>
<dbReference type="Proteomes" id="UP001500839">
    <property type="component" value="Unassembled WGS sequence"/>
</dbReference>
<keyword evidence="7" id="KW-1185">Reference proteome</keyword>
<dbReference type="PROSITE" id="PS00941">
    <property type="entry name" value="CARBOXYLESTERASE_B_2"/>
    <property type="match status" value="1"/>
</dbReference>
<protein>
    <recommendedName>
        <fullName evidence="4">Carboxylic ester hydrolase</fullName>
        <ecNumber evidence="4">3.1.1.-</ecNumber>
    </recommendedName>
</protein>
<dbReference type="InterPro" id="IPR019826">
    <property type="entry name" value="Carboxylesterase_B_AS"/>
</dbReference>
<dbReference type="EMBL" id="BAABKQ010000001">
    <property type="protein sequence ID" value="GAA4810669.1"/>
    <property type="molecule type" value="Genomic_DNA"/>
</dbReference>
<proteinExistence type="inferred from homology"/>
<dbReference type="PROSITE" id="PS01173">
    <property type="entry name" value="LIPASE_GDXG_HIS"/>
    <property type="match status" value="1"/>
</dbReference>
<dbReference type="PANTHER" id="PTHR11559">
    <property type="entry name" value="CARBOXYLESTERASE"/>
    <property type="match status" value="1"/>
</dbReference>
<dbReference type="RefSeq" id="WP_200174168.1">
    <property type="nucleotide sequence ID" value="NZ_BAABKQ010000001.1"/>
</dbReference>
<dbReference type="PROSITE" id="PS00122">
    <property type="entry name" value="CARBOXYLESTERASE_B_1"/>
    <property type="match status" value="1"/>
</dbReference>
<dbReference type="InterPro" id="IPR029058">
    <property type="entry name" value="AB_hydrolase_fold"/>
</dbReference>
<evidence type="ECO:0000256" key="4">
    <source>
        <dbReference type="RuleBase" id="RU361235"/>
    </source>
</evidence>
<gene>
    <name evidence="6" type="ORF">GCM10023353_13790</name>
</gene>
<organism evidence="6 7">
    <name type="scientific">Tomitella cavernea</name>
    <dbReference type="NCBI Taxonomy" id="1387982"/>
    <lineage>
        <taxon>Bacteria</taxon>
        <taxon>Bacillati</taxon>
        <taxon>Actinomycetota</taxon>
        <taxon>Actinomycetes</taxon>
        <taxon>Mycobacteriales</taxon>
        <taxon>Tomitella</taxon>
    </lineage>
</organism>
<accession>A0ABP9CGE6</accession>